<evidence type="ECO:0000313" key="3">
    <source>
        <dbReference type="Proteomes" id="UP000321204"/>
    </source>
</evidence>
<dbReference type="AlphaFoldDB" id="A0A5B8UJT1"/>
<feature type="transmembrane region" description="Helical" evidence="1">
    <location>
        <begin position="45"/>
        <end position="68"/>
    </location>
</feature>
<dbReference type="RefSeq" id="WP_146787880.1">
    <property type="nucleotide sequence ID" value="NZ_BAABIO010000003.1"/>
</dbReference>
<sequence length="105" mass="12143">MPAIIFRFVLAVLAVWRLTHLLSKEDGPFDLVYHFRRRLGEGFFGRLLDCFYCLSIWIALPIALWLGIDWKEKVLYWLALSGAACLLEQGTTKNDPPKPPEYSED</sequence>
<dbReference type="Proteomes" id="UP000321204">
    <property type="component" value="Chromosome"/>
</dbReference>
<evidence type="ECO:0000313" key="2">
    <source>
        <dbReference type="EMBL" id="QEC56676.1"/>
    </source>
</evidence>
<accession>A0A5B8UJT1</accession>
<keyword evidence="1" id="KW-1133">Transmembrane helix</keyword>
<dbReference type="OrthoDB" id="123391at2"/>
<dbReference type="Pfam" id="PF07098">
    <property type="entry name" value="DUF1360"/>
    <property type="match status" value="1"/>
</dbReference>
<keyword evidence="1" id="KW-0472">Membrane</keyword>
<gene>
    <name evidence="2" type="ORF">FSB75_12475</name>
</gene>
<name>A0A5B8UJT1_9BACT</name>
<reference evidence="2 3" key="1">
    <citation type="journal article" date="2015" name="Int. J. Syst. Evol. Microbiol.">
        <title>Flavisolibacter ginsenosidimutans sp. nov., with ginsenoside-converting activity isolated from soil used for cultivating ginseng.</title>
        <authorList>
            <person name="Zhao Y."/>
            <person name="Liu Q."/>
            <person name="Kang M.S."/>
            <person name="Jin F."/>
            <person name="Yu H."/>
            <person name="Im W.T."/>
        </authorList>
    </citation>
    <scope>NUCLEOTIDE SEQUENCE [LARGE SCALE GENOMIC DNA]</scope>
    <source>
        <strain evidence="2 3">Gsoil 636</strain>
    </source>
</reference>
<keyword evidence="3" id="KW-1185">Reference proteome</keyword>
<organism evidence="2 3">
    <name type="scientific">Flavisolibacter ginsenosidimutans</name>
    <dbReference type="NCBI Taxonomy" id="661481"/>
    <lineage>
        <taxon>Bacteria</taxon>
        <taxon>Pseudomonadati</taxon>
        <taxon>Bacteroidota</taxon>
        <taxon>Chitinophagia</taxon>
        <taxon>Chitinophagales</taxon>
        <taxon>Chitinophagaceae</taxon>
        <taxon>Flavisolibacter</taxon>
    </lineage>
</organism>
<dbReference type="EMBL" id="CP042433">
    <property type="protein sequence ID" value="QEC56676.1"/>
    <property type="molecule type" value="Genomic_DNA"/>
</dbReference>
<dbReference type="InterPro" id="IPR010773">
    <property type="entry name" value="Mycophage_PG1_Gp7"/>
</dbReference>
<dbReference type="KEGG" id="fgg:FSB75_12475"/>
<protein>
    <submittedName>
        <fullName evidence="2">DUF1360 domain-containing protein</fullName>
    </submittedName>
</protein>
<keyword evidence="1" id="KW-0812">Transmembrane</keyword>
<evidence type="ECO:0000256" key="1">
    <source>
        <dbReference type="SAM" id="Phobius"/>
    </source>
</evidence>
<proteinExistence type="predicted"/>